<dbReference type="InterPro" id="IPR011124">
    <property type="entry name" value="Znf_CW"/>
</dbReference>
<keyword evidence="6" id="KW-0418">Kinase</keyword>
<organism evidence="10 11">
    <name type="scientific">Anisodus tanguticus</name>
    <dbReference type="NCBI Taxonomy" id="243964"/>
    <lineage>
        <taxon>Eukaryota</taxon>
        <taxon>Viridiplantae</taxon>
        <taxon>Streptophyta</taxon>
        <taxon>Embryophyta</taxon>
        <taxon>Tracheophyta</taxon>
        <taxon>Spermatophyta</taxon>
        <taxon>Magnoliopsida</taxon>
        <taxon>eudicotyledons</taxon>
        <taxon>Gunneridae</taxon>
        <taxon>Pentapetalae</taxon>
        <taxon>asterids</taxon>
        <taxon>lamiids</taxon>
        <taxon>Solanales</taxon>
        <taxon>Solanaceae</taxon>
        <taxon>Solanoideae</taxon>
        <taxon>Hyoscyameae</taxon>
        <taxon>Anisodus</taxon>
    </lineage>
</organism>
<dbReference type="GO" id="GO:0004674">
    <property type="term" value="F:protein serine/threonine kinase activity"/>
    <property type="evidence" value="ECO:0007669"/>
    <property type="project" value="UniProtKB-KW"/>
</dbReference>
<evidence type="ECO:0000256" key="2">
    <source>
        <dbReference type="ARBA" id="ARBA00022679"/>
    </source>
</evidence>
<dbReference type="AlphaFoldDB" id="A0AAE1SFW4"/>
<dbReference type="GO" id="GO:0005886">
    <property type="term" value="C:plasma membrane"/>
    <property type="evidence" value="ECO:0007669"/>
    <property type="project" value="TreeGrafter"/>
</dbReference>
<dbReference type="PROSITE" id="PS51050">
    <property type="entry name" value="ZF_CW"/>
    <property type="match status" value="1"/>
</dbReference>
<keyword evidence="8" id="KW-0067">ATP-binding</keyword>
<sequence>MVYGPRKSPMGHDSLMTLHSPLLKQHSSSNVSKFFNQKSYKRTSAEVIQKCTKLHETKEVVQKSYYLTSLFLIPNTCKGAAKVGAFAVQYARCFKWHYILTTEKYEVIREHLLEQLFYCETKREWNSNKSCEDPSDLIQDGSRPWAIDKPNIPLPPPGWKRLLRIRAESGTSFADVNTGLLGGPAPSAPSDAVPLDVPVSFGPSDAAPLDVHMVTTQRNLNEWLRVMKLSKCLIGYEPRDNRSWYLRYGSHVCLRKKDENVCKNGEGFAKLSKVEIPDTYTARLNRSVGFGVLLLEIITGRKNTTHYQDHSLNLVGYVWDSWNDDKALDVVNPLLGNWYETCEVLRCIQIGLLCVQSFANDIPMMSEVVFMLCNETKLDDPGQPGFVAVIVAQVPSRPKGRLEKSRSVTER</sequence>
<comment type="caution">
    <text evidence="10">The sequence shown here is derived from an EMBL/GenBank/DDBJ whole genome shotgun (WGS) entry which is preliminary data.</text>
</comment>
<dbReference type="GO" id="GO:0008270">
    <property type="term" value="F:zinc ion binding"/>
    <property type="evidence" value="ECO:0007669"/>
    <property type="project" value="UniProtKB-KW"/>
</dbReference>
<keyword evidence="5" id="KW-0863">Zinc-finger</keyword>
<keyword evidence="4" id="KW-0547">Nucleotide-binding</keyword>
<gene>
    <name evidence="10" type="ORF">RND71_012669</name>
</gene>
<dbReference type="GO" id="GO:0005524">
    <property type="term" value="F:ATP binding"/>
    <property type="evidence" value="ECO:0007669"/>
    <property type="project" value="UniProtKB-KW"/>
</dbReference>
<reference evidence="10" key="1">
    <citation type="submission" date="2023-12" db="EMBL/GenBank/DDBJ databases">
        <title>Genome assembly of Anisodus tanguticus.</title>
        <authorList>
            <person name="Wang Y.-J."/>
        </authorList>
    </citation>
    <scope>NUCLEOTIDE SEQUENCE</scope>
    <source>
        <strain evidence="10">KB-2021</strain>
        <tissue evidence="10">Leaf</tissue>
    </source>
</reference>
<dbReference type="Proteomes" id="UP001291623">
    <property type="component" value="Unassembled WGS sequence"/>
</dbReference>
<proteinExistence type="predicted"/>
<evidence type="ECO:0000256" key="7">
    <source>
        <dbReference type="ARBA" id="ARBA00022833"/>
    </source>
</evidence>
<dbReference type="Gene3D" id="1.10.510.10">
    <property type="entry name" value="Transferase(Phosphotransferase) domain 1"/>
    <property type="match status" value="1"/>
</dbReference>
<dbReference type="EMBL" id="JAVYJV010000006">
    <property type="protein sequence ID" value="KAK4368877.1"/>
    <property type="molecule type" value="Genomic_DNA"/>
</dbReference>
<evidence type="ECO:0000256" key="8">
    <source>
        <dbReference type="ARBA" id="ARBA00022840"/>
    </source>
</evidence>
<keyword evidence="1" id="KW-0723">Serine/threonine-protein kinase</keyword>
<dbReference type="PANTHER" id="PTHR27002:SF953">
    <property type="entry name" value="RECEPTOR-LIKE SERINE_THREONINE-PROTEIN KINASE"/>
    <property type="match status" value="1"/>
</dbReference>
<evidence type="ECO:0000313" key="10">
    <source>
        <dbReference type="EMBL" id="KAK4368877.1"/>
    </source>
</evidence>
<evidence type="ECO:0000256" key="5">
    <source>
        <dbReference type="ARBA" id="ARBA00022771"/>
    </source>
</evidence>
<name>A0AAE1SFW4_9SOLA</name>
<evidence type="ECO:0000256" key="3">
    <source>
        <dbReference type="ARBA" id="ARBA00022723"/>
    </source>
</evidence>
<evidence type="ECO:0000256" key="4">
    <source>
        <dbReference type="ARBA" id="ARBA00022741"/>
    </source>
</evidence>
<keyword evidence="7" id="KW-0862">Zinc</keyword>
<dbReference type="PANTHER" id="PTHR27002">
    <property type="entry name" value="RECEPTOR-LIKE SERINE/THREONINE-PROTEIN KINASE SD1-8"/>
    <property type="match status" value="1"/>
</dbReference>
<protein>
    <recommendedName>
        <fullName evidence="9">CW-type domain-containing protein</fullName>
    </recommendedName>
</protein>
<evidence type="ECO:0000313" key="11">
    <source>
        <dbReference type="Proteomes" id="UP001291623"/>
    </source>
</evidence>
<accession>A0AAE1SFW4</accession>
<keyword evidence="11" id="KW-1185">Reference proteome</keyword>
<keyword evidence="2" id="KW-0808">Transferase</keyword>
<evidence type="ECO:0000256" key="6">
    <source>
        <dbReference type="ARBA" id="ARBA00022777"/>
    </source>
</evidence>
<evidence type="ECO:0000259" key="9">
    <source>
        <dbReference type="PROSITE" id="PS51050"/>
    </source>
</evidence>
<evidence type="ECO:0000256" key="1">
    <source>
        <dbReference type="ARBA" id="ARBA00022527"/>
    </source>
</evidence>
<feature type="domain" description="CW-type" evidence="9">
    <location>
        <begin position="80"/>
        <end position="139"/>
    </location>
</feature>
<keyword evidence="3" id="KW-0479">Metal-binding</keyword>